<comment type="caution">
    <text evidence="1">The sequence shown here is derived from an EMBL/GenBank/DDBJ whole genome shotgun (WGS) entry which is preliminary data.</text>
</comment>
<reference evidence="1" key="1">
    <citation type="journal article" date="2021" name="New Phytol.">
        <title>Evolutionary innovations through gain and loss of genes in the ectomycorrhizal Boletales.</title>
        <authorList>
            <person name="Wu G."/>
            <person name="Miyauchi S."/>
            <person name="Morin E."/>
            <person name="Kuo A."/>
            <person name="Drula E."/>
            <person name="Varga T."/>
            <person name="Kohler A."/>
            <person name="Feng B."/>
            <person name="Cao Y."/>
            <person name="Lipzen A."/>
            <person name="Daum C."/>
            <person name="Hundley H."/>
            <person name="Pangilinan J."/>
            <person name="Johnson J."/>
            <person name="Barry K."/>
            <person name="LaButti K."/>
            <person name="Ng V."/>
            <person name="Ahrendt S."/>
            <person name="Min B."/>
            <person name="Choi I.G."/>
            <person name="Park H."/>
            <person name="Plett J.M."/>
            <person name="Magnuson J."/>
            <person name="Spatafora J.W."/>
            <person name="Nagy L.G."/>
            <person name="Henrissat B."/>
            <person name="Grigoriev I.V."/>
            <person name="Yang Z.L."/>
            <person name="Xu J."/>
            <person name="Martin F.M."/>
        </authorList>
    </citation>
    <scope>NUCLEOTIDE SEQUENCE</scope>
    <source>
        <strain evidence="1">ATCC 28755</strain>
    </source>
</reference>
<dbReference type="EMBL" id="MU267618">
    <property type="protein sequence ID" value="KAH7914157.1"/>
    <property type="molecule type" value="Genomic_DNA"/>
</dbReference>
<proteinExistence type="predicted"/>
<evidence type="ECO:0000313" key="1">
    <source>
        <dbReference type="EMBL" id="KAH7914157.1"/>
    </source>
</evidence>
<gene>
    <name evidence="1" type="ORF">BJ138DRAFT_1144508</name>
</gene>
<accession>A0ACB8ALN8</accession>
<keyword evidence="2" id="KW-1185">Reference proteome</keyword>
<dbReference type="Proteomes" id="UP000790377">
    <property type="component" value="Unassembled WGS sequence"/>
</dbReference>
<evidence type="ECO:0000313" key="2">
    <source>
        <dbReference type="Proteomes" id="UP000790377"/>
    </source>
</evidence>
<protein>
    <submittedName>
        <fullName evidence="1">Uncharacterized protein</fullName>
    </submittedName>
</protein>
<name>A0ACB8ALN8_9AGAM</name>
<sequence>MMSVRILLFIFELRLATWPCNELRNNLIFPAAGNPNPSLDLRCGAGLVSACHRSCRFVAPSDGRPCAPSISFLQIVPTR</sequence>
<organism evidence="1 2">
    <name type="scientific">Hygrophoropsis aurantiaca</name>
    <dbReference type="NCBI Taxonomy" id="72124"/>
    <lineage>
        <taxon>Eukaryota</taxon>
        <taxon>Fungi</taxon>
        <taxon>Dikarya</taxon>
        <taxon>Basidiomycota</taxon>
        <taxon>Agaricomycotina</taxon>
        <taxon>Agaricomycetes</taxon>
        <taxon>Agaricomycetidae</taxon>
        <taxon>Boletales</taxon>
        <taxon>Coniophorineae</taxon>
        <taxon>Hygrophoropsidaceae</taxon>
        <taxon>Hygrophoropsis</taxon>
    </lineage>
</organism>